<evidence type="ECO:0000259" key="3">
    <source>
        <dbReference type="PROSITE" id="PS51272"/>
    </source>
</evidence>
<dbReference type="Pfam" id="PF01425">
    <property type="entry name" value="Amidase"/>
    <property type="match status" value="1"/>
</dbReference>
<feature type="signal peptide" evidence="2">
    <location>
        <begin position="1"/>
        <end position="25"/>
    </location>
</feature>
<dbReference type="Proteomes" id="UP000295632">
    <property type="component" value="Unassembled WGS sequence"/>
</dbReference>
<evidence type="ECO:0000256" key="2">
    <source>
        <dbReference type="SAM" id="SignalP"/>
    </source>
</evidence>
<dbReference type="EMBL" id="SNYJ01000016">
    <property type="protein sequence ID" value="TDQ36786.1"/>
    <property type="molecule type" value="Genomic_DNA"/>
</dbReference>
<comment type="caution">
    <text evidence="4">The sequence shown here is derived from an EMBL/GenBank/DDBJ whole genome shotgun (WGS) entry which is preliminary data.</text>
</comment>
<dbReference type="InterPro" id="IPR001119">
    <property type="entry name" value="SLH_dom"/>
</dbReference>
<dbReference type="InterPro" id="IPR020556">
    <property type="entry name" value="Amidase_CS"/>
</dbReference>
<keyword evidence="5" id="KW-1185">Reference proteome</keyword>
<dbReference type="PANTHER" id="PTHR42678:SF34">
    <property type="entry name" value="OS04G0183300 PROTEIN"/>
    <property type="match status" value="1"/>
</dbReference>
<organism evidence="4 5">
    <name type="scientific">Aureibacillus halotolerans</name>
    <dbReference type="NCBI Taxonomy" id="1508390"/>
    <lineage>
        <taxon>Bacteria</taxon>
        <taxon>Bacillati</taxon>
        <taxon>Bacillota</taxon>
        <taxon>Bacilli</taxon>
        <taxon>Bacillales</taxon>
        <taxon>Bacillaceae</taxon>
        <taxon>Aureibacillus</taxon>
    </lineage>
</organism>
<proteinExistence type="predicted"/>
<feature type="chain" id="PRO_5020305936" evidence="2">
    <location>
        <begin position="26"/>
        <end position="636"/>
    </location>
</feature>
<dbReference type="PROSITE" id="PS00571">
    <property type="entry name" value="AMIDASES"/>
    <property type="match status" value="1"/>
</dbReference>
<evidence type="ECO:0000313" key="4">
    <source>
        <dbReference type="EMBL" id="TDQ36786.1"/>
    </source>
</evidence>
<dbReference type="PROSITE" id="PS51272">
    <property type="entry name" value="SLH"/>
    <property type="match status" value="1"/>
</dbReference>
<dbReference type="GO" id="GO:0016740">
    <property type="term" value="F:transferase activity"/>
    <property type="evidence" value="ECO:0007669"/>
    <property type="project" value="UniProtKB-KW"/>
</dbReference>
<keyword evidence="1 2" id="KW-0732">Signal</keyword>
<keyword evidence="4" id="KW-0808">Transferase</keyword>
<dbReference type="RefSeq" id="WP_243740212.1">
    <property type="nucleotide sequence ID" value="NZ_SNYJ01000016.1"/>
</dbReference>
<protein>
    <submittedName>
        <fullName evidence="4">Asp-tRNA(Asn)/Glu-tRNA(Gln) amidotransferase A subunit family amidase</fullName>
    </submittedName>
</protein>
<dbReference type="InterPro" id="IPR023631">
    <property type="entry name" value="Amidase_dom"/>
</dbReference>
<dbReference type="AlphaFoldDB" id="A0A4R6TUG7"/>
<sequence>MRRAAMLGMLMLSLLVFGGWGNATAATPFDTAKERGWLTDNVAPGDEATVELFSELLSGAEGEARGRSVQLDTTYSGSLEREDAAYLLQQFAGWEDVFAPYIDVPAEAQEAGAIGALTQRGILQGLPNGTFGYGKTLTASQAATLVTRYYETIKPVKLQEATIQELQNMLENGQLTSVELVDFYLDRIQRYDQKGPALNSIITINEEARGIAAQLDKERAMRGVRGPLHGIPILAKDNFDTAGMPTTAGCICLAESIPPNDAHQIKLLKEAGAIILGKTNLHEFAVGYTTSGSMLGQTLNPYDLQRYPGGSSGGTGAAVAANFAVAGLGSDTGGSIRVPSSMNSLVGIRPTVGLSSRDGIIPLALTQDVGGPMARTVTDAAILLEATVGYDANDPVTAWSDDQIPSSYLESLQADGLIGKRIGLLTQLMGDNTSVAVKQVMNQAIVDMEALGAEVVPITLSDFDDIMSYSSLSGWEFKFQLNDYLESLGEEAPYSSLTEIIEADAYDPAIEGLLKARDSRKSLNEEEYKDVVLFRTKLTQEALLTAMAKQSLDAFVYPTSSHPAALIGEEQLVGTNVLLSSFSGFPAITVPAGFTAKGLPVGIEFMARKFEEPVLLNVAYSYEQGTLHRRSPVLLP</sequence>
<evidence type="ECO:0000256" key="1">
    <source>
        <dbReference type="ARBA" id="ARBA00022729"/>
    </source>
</evidence>
<name>A0A4R6TUG7_9BACI</name>
<evidence type="ECO:0000313" key="5">
    <source>
        <dbReference type="Proteomes" id="UP000295632"/>
    </source>
</evidence>
<gene>
    <name evidence="4" type="ORF">EV213_11686</name>
</gene>
<dbReference type="PANTHER" id="PTHR42678">
    <property type="entry name" value="AMIDASE"/>
    <property type="match status" value="1"/>
</dbReference>
<accession>A0A4R6TUG7</accession>
<dbReference type="SUPFAM" id="SSF75304">
    <property type="entry name" value="Amidase signature (AS) enzymes"/>
    <property type="match status" value="1"/>
</dbReference>
<reference evidence="4 5" key="1">
    <citation type="submission" date="2019-03" db="EMBL/GenBank/DDBJ databases">
        <title>Genomic Encyclopedia of Type Strains, Phase IV (KMG-IV): sequencing the most valuable type-strain genomes for metagenomic binning, comparative biology and taxonomic classification.</title>
        <authorList>
            <person name="Goeker M."/>
        </authorList>
    </citation>
    <scope>NUCLEOTIDE SEQUENCE [LARGE SCALE GENOMIC DNA]</scope>
    <source>
        <strain evidence="4 5">DSM 28697</strain>
    </source>
</reference>
<feature type="domain" description="SLH" evidence="3">
    <location>
        <begin position="97"/>
        <end position="160"/>
    </location>
</feature>
<dbReference type="InterPro" id="IPR036928">
    <property type="entry name" value="AS_sf"/>
</dbReference>
<dbReference type="Gene3D" id="3.90.1300.10">
    <property type="entry name" value="Amidase signature (AS) domain"/>
    <property type="match status" value="1"/>
</dbReference>